<evidence type="ECO:0000259" key="4">
    <source>
        <dbReference type="PROSITE" id="PS50885"/>
    </source>
</evidence>
<evidence type="ECO:0000313" key="5">
    <source>
        <dbReference type="EMBL" id="TWH02369.1"/>
    </source>
</evidence>
<accession>A0A562CY72</accession>
<dbReference type="InterPro" id="IPR047347">
    <property type="entry name" value="YvaQ-like_sensor"/>
</dbReference>
<dbReference type="RefSeq" id="WP_147209373.1">
    <property type="nucleotide sequence ID" value="NZ_VLJS01000130.1"/>
</dbReference>
<dbReference type="InterPro" id="IPR000014">
    <property type="entry name" value="PAS"/>
</dbReference>
<dbReference type="EMBL" id="VLJS01000130">
    <property type="protein sequence ID" value="TWH02369.1"/>
    <property type="molecule type" value="Genomic_DNA"/>
</dbReference>
<dbReference type="InterPro" id="IPR051310">
    <property type="entry name" value="MCP_chemotaxis"/>
</dbReference>
<feature type="domain" description="HAMP" evidence="4">
    <location>
        <begin position="444"/>
        <end position="490"/>
    </location>
</feature>
<organism evidence="5 6">
    <name type="scientific">Pseudoxanthomonas taiwanensis J19</name>
    <dbReference type="NCBI Taxonomy" id="935569"/>
    <lineage>
        <taxon>Bacteria</taxon>
        <taxon>Pseudomonadati</taxon>
        <taxon>Pseudomonadota</taxon>
        <taxon>Gammaproteobacteria</taxon>
        <taxon>Lysobacterales</taxon>
        <taxon>Lysobacteraceae</taxon>
        <taxon>Pseudoxanthomonas</taxon>
    </lineage>
</organism>
<evidence type="ECO:0000256" key="3">
    <source>
        <dbReference type="SAM" id="Phobius"/>
    </source>
</evidence>
<evidence type="ECO:0000256" key="1">
    <source>
        <dbReference type="ARBA" id="ARBA00022481"/>
    </source>
</evidence>
<dbReference type="OrthoDB" id="8744489at2"/>
<feature type="domain" description="HAMP" evidence="4">
    <location>
        <begin position="213"/>
        <end position="265"/>
    </location>
</feature>
<dbReference type="GO" id="GO:0007165">
    <property type="term" value="P:signal transduction"/>
    <property type="evidence" value="ECO:0007669"/>
    <property type="project" value="InterPro"/>
</dbReference>
<dbReference type="PANTHER" id="PTHR43531">
    <property type="entry name" value="PROTEIN ICFG"/>
    <property type="match status" value="1"/>
</dbReference>
<dbReference type="InterPro" id="IPR024478">
    <property type="entry name" value="HlyB_4HB_MCP"/>
</dbReference>
<dbReference type="Proteomes" id="UP000321583">
    <property type="component" value="Unassembled WGS sequence"/>
</dbReference>
<dbReference type="Pfam" id="PF12729">
    <property type="entry name" value="4HB_MCP_1"/>
    <property type="match status" value="1"/>
</dbReference>
<dbReference type="Gene3D" id="3.30.450.20">
    <property type="entry name" value="PAS domain"/>
    <property type="match status" value="1"/>
</dbReference>
<dbReference type="Pfam" id="PF18947">
    <property type="entry name" value="HAMP_2"/>
    <property type="match status" value="1"/>
</dbReference>
<dbReference type="AlphaFoldDB" id="A0A562CY72"/>
<reference evidence="5 6" key="1">
    <citation type="submission" date="2019-07" db="EMBL/GenBank/DDBJ databases">
        <title>Genome sequencing of lignin-degrading bacterial isolates.</title>
        <authorList>
            <person name="Gladden J."/>
        </authorList>
    </citation>
    <scope>NUCLEOTIDE SEQUENCE [LARGE SCALE GENOMIC DNA]</scope>
    <source>
        <strain evidence="5 6">J19</strain>
    </source>
</reference>
<feature type="non-terminal residue" evidence="5">
    <location>
        <position position="502"/>
    </location>
</feature>
<keyword evidence="3" id="KW-1133">Transmembrane helix</keyword>
<sequence length="502" mass="53940">MHWLKNLKLTPKLMLAFGVVLVLLAAQGVGAYYGLSSLNRATTNLSQGSMQSVSVAAELRALLGEYRTAAYRGLVRASDAVKLDARERSAKLSEQIDQSLAAYGKLAATAEERKLLEELTTSWHKARASYESVNELIDLELPDDALDTFLGETSDLHNAATAAVTALIQETDRQADQSVASAGTAYATSVTTIVVMLLVGVAGGLAIAFFIARNLAGAMRGAVAVANDVATGKLDSRIDIRGSDEIADLMRAMQRMQHDLRERTERDQKVAAENLRIRTALEASTTGLMITDPEYRIVYRNPALARMLEGHADQVAAALPHLDMEAPLVGQPVEVLEIGGKIAQDFVARLEREGSAAREVQYGDACFAQNISTILDAEGKYVGMVCEWRDRTAEIRVEQEVARVVEAAAAGDLSGRIDTSDKQGFLLQLAVQLNGLLDANAISLAEVSRLLTALAQGDLTVRMEGQFHGVFARMRDDANATVDQLTSIVSRIQAASAAINAG</sequence>
<dbReference type="GO" id="GO:0005886">
    <property type="term" value="C:plasma membrane"/>
    <property type="evidence" value="ECO:0007669"/>
    <property type="project" value="TreeGrafter"/>
</dbReference>
<feature type="transmembrane region" description="Helical" evidence="3">
    <location>
        <begin position="186"/>
        <end position="211"/>
    </location>
</feature>
<dbReference type="InterPro" id="IPR035965">
    <property type="entry name" value="PAS-like_dom_sf"/>
</dbReference>
<dbReference type="SMART" id="SM00304">
    <property type="entry name" value="HAMP"/>
    <property type="match status" value="2"/>
</dbReference>
<evidence type="ECO:0000256" key="2">
    <source>
        <dbReference type="ARBA" id="ARBA00029447"/>
    </source>
</evidence>
<name>A0A562CY72_9GAMM</name>
<dbReference type="SUPFAM" id="SSF55785">
    <property type="entry name" value="PYP-like sensor domain (PAS domain)"/>
    <property type="match status" value="1"/>
</dbReference>
<evidence type="ECO:0000313" key="6">
    <source>
        <dbReference type="Proteomes" id="UP000321583"/>
    </source>
</evidence>
<dbReference type="InterPro" id="IPR003660">
    <property type="entry name" value="HAMP_dom"/>
</dbReference>
<dbReference type="CDD" id="cd19411">
    <property type="entry name" value="MCP2201-like_sensor"/>
    <property type="match status" value="1"/>
</dbReference>
<keyword evidence="3" id="KW-0812">Transmembrane</keyword>
<dbReference type="Pfam" id="PF13188">
    <property type="entry name" value="PAS_8"/>
    <property type="match status" value="1"/>
</dbReference>
<dbReference type="GO" id="GO:0006935">
    <property type="term" value="P:chemotaxis"/>
    <property type="evidence" value="ECO:0007669"/>
    <property type="project" value="TreeGrafter"/>
</dbReference>
<proteinExistence type="inferred from homology"/>
<dbReference type="CDD" id="cd06225">
    <property type="entry name" value="HAMP"/>
    <property type="match status" value="1"/>
</dbReference>
<protein>
    <submittedName>
        <fullName evidence="5">Methyl-accepting chemotaxis protein</fullName>
    </submittedName>
</protein>
<gene>
    <name evidence="5" type="ORF">L613_009500000100</name>
</gene>
<dbReference type="PROSITE" id="PS50885">
    <property type="entry name" value="HAMP"/>
    <property type="match status" value="2"/>
</dbReference>
<dbReference type="GO" id="GO:0004888">
    <property type="term" value="F:transmembrane signaling receptor activity"/>
    <property type="evidence" value="ECO:0007669"/>
    <property type="project" value="TreeGrafter"/>
</dbReference>
<keyword evidence="1" id="KW-0488">Methylation</keyword>
<comment type="caution">
    <text evidence="5">The sequence shown here is derived from an EMBL/GenBank/DDBJ whole genome shotgun (WGS) entry which is preliminary data.</text>
</comment>
<dbReference type="SUPFAM" id="SSF158472">
    <property type="entry name" value="HAMP domain-like"/>
    <property type="match status" value="1"/>
</dbReference>
<dbReference type="Pfam" id="PF00672">
    <property type="entry name" value="HAMP"/>
    <property type="match status" value="1"/>
</dbReference>
<comment type="similarity">
    <text evidence="2">Belongs to the methyl-accepting chemotaxis (MCP) protein family.</text>
</comment>
<keyword evidence="6" id="KW-1185">Reference proteome</keyword>
<dbReference type="PANTHER" id="PTHR43531:SF14">
    <property type="entry name" value="METHYL-ACCEPTING CHEMOTAXIS PROTEIN I-RELATED"/>
    <property type="match status" value="1"/>
</dbReference>
<keyword evidence="3" id="KW-0472">Membrane</keyword>
<dbReference type="Gene3D" id="6.10.340.10">
    <property type="match status" value="1"/>
</dbReference>